<comment type="caution">
    <text evidence="7">The sequence shown here is derived from an EMBL/GenBank/DDBJ whole genome shotgun (WGS) entry which is preliminary data.</text>
</comment>
<accession>A0ABR3Z8X5</accession>
<dbReference type="Pfam" id="PF05971">
    <property type="entry name" value="Methyltransf_10"/>
    <property type="match status" value="1"/>
</dbReference>
<evidence type="ECO:0000256" key="1">
    <source>
        <dbReference type="ARBA" id="ARBA00005878"/>
    </source>
</evidence>
<dbReference type="InterPro" id="IPR010286">
    <property type="entry name" value="METTL16/RlmF"/>
</dbReference>
<keyword evidence="2 5" id="KW-0489">Methyltransferase</keyword>
<sequence length="506" mass="55998">MADDKKIGGRDASTDSSATPASTSSLYIVDETMKNGGSNSAQPELVVPQRTDAYYRDLYKDRLDFRALARDDPDLKAVLHNGQTLDFRDPAATRQLTITLLRRDFGLKMELPDDRLCPPVPNRLSYVVWIKSLIEDDGPAVGLDIGTGASCIYPLLACAQRPKWRFFATDIDVNSLKSARDNVARNGLEDRIHVVTQSPDDTLVYTDDDSSSSIDFTMCNPPFYASADEMTASAAAKKQPPHSACTGAPVEMVYETRDNNGEDSPGGEIAFVGRILEESATVKNRVRWYTAMLGKLSSLNVLVGHLRTRGIDNYAIAAFVHGSKTRRWALGWSYGVRRPTVEAARGGSDASGLESYRHLLPPITEVDVLSVKREEKMDTATLGTAINELMQGLALAAWDWDDKTLKGVGRARENVWGRAWRRKKKREEKLAAEQGQAKPTQDTATVPLGPDEEPAFGFVVTVRLGVTETVIRCRWLEGHHEAIYQSFCGFLKDRVKEKISPQLESN</sequence>
<dbReference type="PANTHER" id="PTHR13393">
    <property type="entry name" value="SAM-DEPENDENT METHYLTRANSFERASE"/>
    <property type="match status" value="1"/>
</dbReference>
<feature type="region of interest" description="Disordered" evidence="6">
    <location>
        <begin position="1"/>
        <end position="43"/>
    </location>
</feature>
<keyword evidence="3 5" id="KW-0808">Transferase</keyword>
<name>A0ABR3Z8X5_9PEZI</name>
<dbReference type="PIRSF" id="PIRSF037350">
    <property type="entry name" value="Mtase_ZK1128_prd"/>
    <property type="match status" value="1"/>
</dbReference>
<evidence type="ECO:0000313" key="8">
    <source>
        <dbReference type="Proteomes" id="UP001583186"/>
    </source>
</evidence>
<evidence type="ECO:0000256" key="2">
    <source>
        <dbReference type="ARBA" id="ARBA00022603"/>
    </source>
</evidence>
<gene>
    <name evidence="7" type="ORF">Sste5346_004333</name>
</gene>
<dbReference type="SUPFAM" id="SSF53335">
    <property type="entry name" value="S-adenosyl-L-methionine-dependent methyltransferases"/>
    <property type="match status" value="1"/>
</dbReference>
<protein>
    <recommendedName>
        <fullName evidence="5">U6 small nuclear RNA (adenine-(43)-N(6))-methyltransferase</fullName>
        <ecNumber evidence="5">2.1.1.-</ecNumber>
    </recommendedName>
</protein>
<dbReference type="EC" id="2.1.1.-" evidence="5"/>
<dbReference type="Gene3D" id="3.40.50.150">
    <property type="entry name" value="Vaccinia Virus protein VP39"/>
    <property type="match status" value="1"/>
</dbReference>
<organism evidence="7 8">
    <name type="scientific">Sporothrix stenoceras</name>
    <dbReference type="NCBI Taxonomy" id="5173"/>
    <lineage>
        <taxon>Eukaryota</taxon>
        <taxon>Fungi</taxon>
        <taxon>Dikarya</taxon>
        <taxon>Ascomycota</taxon>
        <taxon>Pezizomycotina</taxon>
        <taxon>Sordariomycetes</taxon>
        <taxon>Sordariomycetidae</taxon>
        <taxon>Ophiostomatales</taxon>
        <taxon>Ophiostomataceae</taxon>
        <taxon>Sporothrix</taxon>
    </lineage>
</organism>
<dbReference type="PANTHER" id="PTHR13393:SF0">
    <property type="entry name" value="RNA N6-ADENOSINE-METHYLTRANSFERASE METTL16"/>
    <property type="match status" value="1"/>
</dbReference>
<evidence type="ECO:0000256" key="6">
    <source>
        <dbReference type="SAM" id="MobiDB-lite"/>
    </source>
</evidence>
<evidence type="ECO:0000313" key="7">
    <source>
        <dbReference type="EMBL" id="KAL1897128.1"/>
    </source>
</evidence>
<reference evidence="7 8" key="1">
    <citation type="journal article" date="2024" name="IMA Fungus">
        <title>IMA Genome - F19 : A genome assembly and annotation guide to empower mycologists, including annotated draft genome sequences of Ceratocystis pirilliformis, Diaporthe australafricana, Fusarium ophioides, Paecilomyces lecythidis, and Sporothrix stenoceras.</title>
        <authorList>
            <person name="Aylward J."/>
            <person name="Wilson A.M."/>
            <person name="Visagie C.M."/>
            <person name="Spraker J."/>
            <person name="Barnes I."/>
            <person name="Buitendag C."/>
            <person name="Ceriani C."/>
            <person name="Del Mar Angel L."/>
            <person name="du Plessis D."/>
            <person name="Fuchs T."/>
            <person name="Gasser K."/>
            <person name="Kramer D."/>
            <person name="Li W."/>
            <person name="Munsamy K."/>
            <person name="Piso A."/>
            <person name="Price J.L."/>
            <person name="Sonnekus B."/>
            <person name="Thomas C."/>
            <person name="van der Nest A."/>
            <person name="van Dijk A."/>
            <person name="van Heerden A."/>
            <person name="van Vuuren N."/>
            <person name="Yilmaz N."/>
            <person name="Duong T.A."/>
            <person name="van der Merwe N.A."/>
            <person name="Wingfield M.J."/>
            <person name="Wingfield B.D."/>
        </authorList>
    </citation>
    <scope>NUCLEOTIDE SEQUENCE [LARGE SCALE GENOMIC DNA]</scope>
    <source>
        <strain evidence="7 8">CMW 5346</strain>
    </source>
</reference>
<dbReference type="InterPro" id="IPR029063">
    <property type="entry name" value="SAM-dependent_MTases_sf"/>
</dbReference>
<evidence type="ECO:0000256" key="3">
    <source>
        <dbReference type="ARBA" id="ARBA00022679"/>
    </source>
</evidence>
<feature type="region of interest" description="Disordered" evidence="6">
    <location>
        <begin position="429"/>
        <end position="448"/>
    </location>
</feature>
<dbReference type="EMBL" id="JAWCUI010000020">
    <property type="protein sequence ID" value="KAL1897128.1"/>
    <property type="molecule type" value="Genomic_DNA"/>
</dbReference>
<dbReference type="Proteomes" id="UP001583186">
    <property type="component" value="Unassembled WGS sequence"/>
</dbReference>
<dbReference type="InterPro" id="IPR017182">
    <property type="entry name" value="METTL16/PsiM"/>
</dbReference>
<comment type="similarity">
    <text evidence="1 5">Belongs to the methyltransferase superfamily. METTL16/RlmF family.</text>
</comment>
<evidence type="ECO:0000256" key="4">
    <source>
        <dbReference type="ARBA" id="ARBA00022691"/>
    </source>
</evidence>
<keyword evidence="8" id="KW-1185">Reference proteome</keyword>
<feature type="compositionally biased region" description="Low complexity" evidence="6">
    <location>
        <begin position="14"/>
        <end position="25"/>
    </location>
</feature>
<proteinExistence type="inferred from homology"/>
<feature type="compositionally biased region" description="Basic and acidic residues" evidence="6">
    <location>
        <begin position="1"/>
        <end position="13"/>
    </location>
</feature>
<evidence type="ECO:0000256" key="5">
    <source>
        <dbReference type="PIRNR" id="PIRNR037350"/>
    </source>
</evidence>
<keyword evidence="4" id="KW-0949">S-adenosyl-L-methionine</keyword>